<feature type="transmembrane region" description="Helical" evidence="1">
    <location>
        <begin position="12"/>
        <end position="33"/>
    </location>
</feature>
<evidence type="ECO:0000313" key="2">
    <source>
        <dbReference type="EMBL" id="GFT19920.1"/>
    </source>
</evidence>
<accession>A0A8X6NK86</accession>
<proteinExistence type="predicted"/>
<organism evidence="2 3">
    <name type="scientific">Nephila pilipes</name>
    <name type="common">Giant wood spider</name>
    <name type="synonym">Nephila maculata</name>
    <dbReference type="NCBI Taxonomy" id="299642"/>
    <lineage>
        <taxon>Eukaryota</taxon>
        <taxon>Metazoa</taxon>
        <taxon>Ecdysozoa</taxon>
        <taxon>Arthropoda</taxon>
        <taxon>Chelicerata</taxon>
        <taxon>Arachnida</taxon>
        <taxon>Araneae</taxon>
        <taxon>Araneomorphae</taxon>
        <taxon>Entelegynae</taxon>
        <taxon>Araneoidea</taxon>
        <taxon>Nephilidae</taxon>
        <taxon>Nephila</taxon>
    </lineage>
</organism>
<keyword evidence="1" id="KW-1133">Transmembrane helix</keyword>
<name>A0A8X6NK86_NEPPI</name>
<protein>
    <submittedName>
        <fullName evidence="2">Uncharacterized protein</fullName>
    </submittedName>
</protein>
<keyword evidence="1" id="KW-0812">Transmembrane</keyword>
<dbReference type="AlphaFoldDB" id="A0A8X6NK86"/>
<reference evidence="2" key="1">
    <citation type="submission" date="2020-08" db="EMBL/GenBank/DDBJ databases">
        <title>Multicomponent nature underlies the extraordinary mechanical properties of spider dragline silk.</title>
        <authorList>
            <person name="Kono N."/>
            <person name="Nakamura H."/>
            <person name="Mori M."/>
            <person name="Yoshida Y."/>
            <person name="Ohtoshi R."/>
            <person name="Malay A.D."/>
            <person name="Moran D.A.P."/>
            <person name="Tomita M."/>
            <person name="Numata K."/>
            <person name="Arakawa K."/>
        </authorList>
    </citation>
    <scope>NUCLEOTIDE SEQUENCE</scope>
</reference>
<keyword evidence="1" id="KW-0472">Membrane</keyword>
<evidence type="ECO:0000256" key="1">
    <source>
        <dbReference type="SAM" id="Phobius"/>
    </source>
</evidence>
<comment type="caution">
    <text evidence="2">The sequence shown here is derived from an EMBL/GenBank/DDBJ whole genome shotgun (WGS) entry which is preliminary data.</text>
</comment>
<gene>
    <name evidence="2" type="ORF">NPIL_550321</name>
</gene>
<sequence>MRAISETTVKKRHLNFTPLIFIPSFVVIFQLTFTRAAPIISHDNLKWTYDQDSTRALRVTTLTSRLMKDMGIIFEDHCHRRPRPYDEEEEPSNDVHAQKGPYDEEVFHCLETTVKLLEIQEDCDAV</sequence>
<keyword evidence="3" id="KW-1185">Reference proteome</keyword>
<dbReference type="EMBL" id="BMAW01059187">
    <property type="protein sequence ID" value="GFT19920.1"/>
    <property type="molecule type" value="Genomic_DNA"/>
</dbReference>
<evidence type="ECO:0000313" key="3">
    <source>
        <dbReference type="Proteomes" id="UP000887013"/>
    </source>
</evidence>
<dbReference type="OrthoDB" id="125347at2759"/>
<dbReference type="Proteomes" id="UP000887013">
    <property type="component" value="Unassembled WGS sequence"/>
</dbReference>